<keyword evidence="2" id="KW-1185">Reference proteome</keyword>
<comment type="caution">
    <text evidence="1">The sequence shown here is derived from an EMBL/GenBank/DDBJ whole genome shotgun (WGS) entry which is preliminary data.</text>
</comment>
<proteinExistence type="predicted"/>
<accession>A0A9Q3HLM1</accession>
<reference evidence="1" key="1">
    <citation type="submission" date="2021-03" db="EMBL/GenBank/DDBJ databases">
        <title>Draft genome sequence of rust myrtle Austropuccinia psidii MF-1, a brazilian biotype.</title>
        <authorList>
            <person name="Quecine M.C."/>
            <person name="Pachon D.M.R."/>
            <person name="Bonatelli M.L."/>
            <person name="Correr F.H."/>
            <person name="Franceschini L.M."/>
            <person name="Leite T.F."/>
            <person name="Margarido G.R.A."/>
            <person name="Almeida C.A."/>
            <person name="Ferrarezi J.A."/>
            <person name="Labate C.A."/>
        </authorList>
    </citation>
    <scope>NUCLEOTIDE SEQUENCE</scope>
    <source>
        <strain evidence="1">MF-1</strain>
    </source>
</reference>
<sequence length="249" mass="28606">MYQCSERTQKKFSELQACHEGMKTLTACMDKIVKTLQEGHAQLSKASEETKKILNQVFGEQNHRKGDRDCPDQDINKLFNVYHNKKSQPQGHVMDNTYHKEDIKPDAYLQNKARSQSQYQDGENMSYSVKEELKQLPKASIWPEFSGTGEYDHMKLIYYIDGLLIDVPSIPDYGITARLNKAFNRHPSIWYTEMKEIHGGTVKSSKSTAMLLGYGRRPCNLKIKSTLWTKIHMSGVSDSLKDLKPLILK</sequence>
<name>A0A9Q3HLM1_9BASI</name>
<dbReference type="EMBL" id="AVOT02020491">
    <property type="protein sequence ID" value="MBW0508707.1"/>
    <property type="molecule type" value="Genomic_DNA"/>
</dbReference>
<organism evidence="1 2">
    <name type="scientific">Austropuccinia psidii MF-1</name>
    <dbReference type="NCBI Taxonomy" id="1389203"/>
    <lineage>
        <taxon>Eukaryota</taxon>
        <taxon>Fungi</taxon>
        <taxon>Dikarya</taxon>
        <taxon>Basidiomycota</taxon>
        <taxon>Pucciniomycotina</taxon>
        <taxon>Pucciniomycetes</taxon>
        <taxon>Pucciniales</taxon>
        <taxon>Sphaerophragmiaceae</taxon>
        <taxon>Austropuccinia</taxon>
    </lineage>
</organism>
<dbReference type="Proteomes" id="UP000765509">
    <property type="component" value="Unassembled WGS sequence"/>
</dbReference>
<gene>
    <name evidence="1" type="ORF">O181_048422</name>
</gene>
<dbReference type="AlphaFoldDB" id="A0A9Q3HLM1"/>
<evidence type="ECO:0000313" key="2">
    <source>
        <dbReference type="Proteomes" id="UP000765509"/>
    </source>
</evidence>
<evidence type="ECO:0000313" key="1">
    <source>
        <dbReference type="EMBL" id="MBW0508707.1"/>
    </source>
</evidence>
<protein>
    <submittedName>
        <fullName evidence="1">Uncharacterized protein</fullName>
    </submittedName>
</protein>